<sequence length="128" mass="13808">MNTSTKILIVDDDHWSRELLKTMLAVDGYVIDSAESGYAALAKVAVDVPDLILLDLMMPGIDGFEVVKRLKAVPDTHGIPVIMVTALDDAGSRARLLSAGVADVINKPVDRWILQTSIDKVLGDTHGQ</sequence>
<feature type="modified residue" description="4-aspartylphosphate" evidence="2">
    <location>
        <position position="55"/>
    </location>
</feature>
<accession>A0ABY7GGM5</accession>
<name>A0ABY7GGM5_9GAMM</name>
<dbReference type="PROSITE" id="PS50110">
    <property type="entry name" value="RESPONSE_REGULATORY"/>
    <property type="match status" value="1"/>
</dbReference>
<dbReference type="InterPro" id="IPR050595">
    <property type="entry name" value="Bact_response_regulator"/>
</dbReference>
<dbReference type="Gene3D" id="3.40.50.2300">
    <property type="match status" value="1"/>
</dbReference>
<organism evidence="4 5">
    <name type="scientific">Methylomonas rapida</name>
    <dbReference type="NCBI Taxonomy" id="2963939"/>
    <lineage>
        <taxon>Bacteria</taxon>
        <taxon>Pseudomonadati</taxon>
        <taxon>Pseudomonadota</taxon>
        <taxon>Gammaproteobacteria</taxon>
        <taxon>Methylococcales</taxon>
        <taxon>Methylococcaceae</taxon>
        <taxon>Methylomonas</taxon>
    </lineage>
</organism>
<evidence type="ECO:0000313" key="5">
    <source>
        <dbReference type="Proteomes" id="UP001162780"/>
    </source>
</evidence>
<dbReference type="InterPro" id="IPR011006">
    <property type="entry name" value="CheY-like_superfamily"/>
</dbReference>
<evidence type="ECO:0000313" key="4">
    <source>
        <dbReference type="EMBL" id="WAR44427.1"/>
    </source>
</evidence>
<dbReference type="PANTHER" id="PTHR44591:SF3">
    <property type="entry name" value="RESPONSE REGULATORY DOMAIN-CONTAINING PROTEIN"/>
    <property type="match status" value="1"/>
</dbReference>
<dbReference type="PANTHER" id="PTHR44591">
    <property type="entry name" value="STRESS RESPONSE REGULATOR PROTEIN 1"/>
    <property type="match status" value="1"/>
</dbReference>
<dbReference type="SUPFAM" id="SSF52172">
    <property type="entry name" value="CheY-like"/>
    <property type="match status" value="1"/>
</dbReference>
<dbReference type="InterPro" id="IPR001789">
    <property type="entry name" value="Sig_transdc_resp-reg_receiver"/>
</dbReference>
<gene>
    <name evidence="4" type="ORF">NM686_019040</name>
</gene>
<dbReference type="RefSeq" id="WP_255189403.1">
    <property type="nucleotide sequence ID" value="NZ_CP113517.1"/>
</dbReference>
<dbReference type="SMART" id="SM00448">
    <property type="entry name" value="REC"/>
    <property type="match status" value="1"/>
</dbReference>
<feature type="domain" description="Response regulatory" evidence="3">
    <location>
        <begin position="6"/>
        <end position="122"/>
    </location>
</feature>
<keyword evidence="1 2" id="KW-0597">Phosphoprotein</keyword>
<dbReference type="Pfam" id="PF00072">
    <property type="entry name" value="Response_reg"/>
    <property type="match status" value="1"/>
</dbReference>
<dbReference type="EMBL" id="CP113517">
    <property type="protein sequence ID" value="WAR44427.1"/>
    <property type="molecule type" value="Genomic_DNA"/>
</dbReference>
<evidence type="ECO:0000256" key="1">
    <source>
        <dbReference type="ARBA" id="ARBA00022553"/>
    </source>
</evidence>
<keyword evidence="5" id="KW-1185">Reference proteome</keyword>
<dbReference type="Proteomes" id="UP001162780">
    <property type="component" value="Chromosome"/>
</dbReference>
<protein>
    <submittedName>
        <fullName evidence="4">Response regulator</fullName>
    </submittedName>
</protein>
<evidence type="ECO:0000256" key="2">
    <source>
        <dbReference type="PROSITE-ProRule" id="PRU00169"/>
    </source>
</evidence>
<proteinExistence type="predicted"/>
<reference evidence="4" key="1">
    <citation type="submission" date="2022-11" db="EMBL/GenBank/DDBJ databases">
        <title>Methylomonas rapida sp. nov., Carotenoid-Producing Obligate Methanotrophs with High Growth Characteristics and Biotechnological Potential.</title>
        <authorList>
            <person name="Tikhonova E.N."/>
            <person name="Suleimanov R.Z."/>
            <person name="Miroshnikov K."/>
            <person name="Oshkin I.Y."/>
            <person name="Belova S.E."/>
            <person name="Danilova O.V."/>
            <person name="Ashikhmin A."/>
            <person name="Konopkin A."/>
            <person name="But S.Y."/>
            <person name="Khmelenina V.N."/>
            <person name="Kuznetsov N."/>
            <person name="Pimenov N.V."/>
            <person name="Dedysh S.N."/>
        </authorList>
    </citation>
    <scope>NUCLEOTIDE SEQUENCE</scope>
    <source>
        <strain evidence="4">MP1</strain>
    </source>
</reference>
<evidence type="ECO:0000259" key="3">
    <source>
        <dbReference type="PROSITE" id="PS50110"/>
    </source>
</evidence>